<dbReference type="CDD" id="cd01644">
    <property type="entry name" value="RT_pepA17"/>
    <property type="match status" value="1"/>
</dbReference>
<dbReference type="AlphaFoldDB" id="A0AAD7S234"/>
<organism evidence="2 3">
    <name type="scientific">Aldrovandia affinis</name>
    <dbReference type="NCBI Taxonomy" id="143900"/>
    <lineage>
        <taxon>Eukaryota</taxon>
        <taxon>Metazoa</taxon>
        <taxon>Chordata</taxon>
        <taxon>Craniata</taxon>
        <taxon>Vertebrata</taxon>
        <taxon>Euteleostomi</taxon>
        <taxon>Actinopterygii</taxon>
        <taxon>Neopterygii</taxon>
        <taxon>Teleostei</taxon>
        <taxon>Notacanthiformes</taxon>
        <taxon>Halosauridae</taxon>
        <taxon>Aldrovandia</taxon>
    </lineage>
</organism>
<accession>A0AAD7S234</accession>
<comment type="caution">
    <text evidence="2">The sequence shown here is derived from an EMBL/GenBank/DDBJ whole genome shotgun (WGS) entry which is preliminary data.</text>
</comment>
<proteinExistence type="predicted"/>
<reference evidence="2" key="1">
    <citation type="journal article" date="2023" name="Science">
        <title>Genome structures resolve the early diversification of teleost fishes.</title>
        <authorList>
            <person name="Parey E."/>
            <person name="Louis A."/>
            <person name="Montfort J."/>
            <person name="Bouchez O."/>
            <person name="Roques C."/>
            <person name="Iampietro C."/>
            <person name="Lluch J."/>
            <person name="Castinel A."/>
            <person name="Donnadieu C."/>
            <person name="Desvignes T."/>
            <person name="Floi Bucao C."/>
            <person name="Jouanno E."/>
            <person name="Wen M."/>
            <person name="Mejri S."/>
            <person name="Dirks R."/>
            <person name="Jansen H."/>
            <person name="Henkel C."/>
            <person name="Chen W.J."/>
            <person name="Zahm M."/>
            <person name="Cabau C."/>
            <person name="Klopp C."/>
            <person name="Thompson A.W."/>
            <person name="Robinson-Rechavi M."/>
            <person name="Braasch I."/>
            <person name="Lecointre G."/>
            <person name="Bobe J."/>
            <person name="Postlethwait J.H."/>
            <person name="Berthelot C."/>
            <person name="Roest Crollius H."/>
            <person name="Guiguen Y."/>
        </authorList>
    </citation>
    <scope>NUCLEOTIDE SEQUENCE</scope>
    <source>
        <strain evidence="2">NC1722</strain>
    </source>
</reference>
<evidence type="ECO:0000313" key="2">
    <source>
        <dbReference type="EMBL" id="KAJ8394490.1"/>
    </source>
</evidence>
<dbReference type="InterPro" id="IPR040676">
    <property type="entry name" value="DUF5641"/>
</dbReference>
<dbReference type="Proteomes" id="UP001221898">
    <property type="component" value="Unassembled WGS sequence"/>
</dbReference>
<dbReference type="PANTHER" id="PTHR47331">
    <property type="entry name" value="PHD-TYPE DOMAIN-CONTAINING PROTEIN"/>
    <property type="match status" value="1"/>
</dbReference>
<dbReference type="InterPro" id="IPR043502">
    <property type="entry name" value="DNA/RNA_pol_sf"/>
</dbReference>
<evidence type="ECO:0000259" key="1">
    <source>
        <dbReference type="Pfam" id="PF18701"/>
    </source>
</evidence>
<evidence type="ECO:0000313" key="3">
    <source>
        <dbReference type="Proteomes" id="UP001221898"/>
    </source>
</evidence>
<dbReference type="Pfam" id="PF18701">
    <property type="entry name" value="DUF5641"/>
    <property type="match status" value="1"/>
</dbReference>
<dbReference type="EMBL" id="JAINUG010000125">
    <property type="protein sequence ID" value="KAJ8394490.1"/>
    <property type="molecule type" value="Genomic_DNA"/>
</dbReference>
<feature type="domain" description="DUF5641" evidence="1">
    <location>
        <begin position="455"/>
        <end position="522"/>
    </location>
</feature>
<gene>
    <name evidence="2" type="ORF">AAFF_G00045000</name>
</gene>
<dbReference type="SUPFAM" id="SSF56672">
    <property type="entry name" value="DNA/RNA polymerases"/>
    <property type="match status" value="1"/>
</dbReference>
<keyword evidence="3" id="KW-1185">Reference proteome</keyword>
<protein>
    <recommendedName>
        <fullName evidence="1">DUF5641 domain-containing protein</fullName>
    </recommendedName>
</protein>
<dbReference type="PANTHER" id="PTHR47331:SF3">
    <property type="match status" value="1"/>
</dbReference>
<name>A0AAD7S234_9TELE</name>
<sequence>MGQERPVKSYGLTGLEVSNLEGTTHLDLPRVYTQDRIPVSKENIPTQNNLGKWPYLSGIQLDEIDADIDLLIGINVPKAMEPWHIINSQGNGPYVVKTLLGWVVNGPLNTCTAMDVSGPPAMMANRISIADLGELIIRQYNQDFSEKEYEEKSEMSGEDKKLMEIASSSITLQDGHYHFALPLRDKDVVMPDNHDMAEQRTMNLLKRFRKDESYALEYKTFMDDVIGKGYAEKVPQKQLHRNDGQVWYILHHGVYHKQKGKLRVVFDCTSRYKGTSLNRELLQGPDLTNTLIGVLLRFRQEQIAAMGDIEAMFYQVRVHDNHRDFLRFLWWLGGDTSKPLEVYRMKVHLFGAVSSPSIANFTLQRTADDNTERYDEEITETIKRNFYVDDCLKSVPTAEQAIQLTKDLKDACFQGGFVLTKFVSNSREVLASIPEEHKGKLVKEMDLDKEQPPIERSKWNNPKRNLSPDDLVVIVDDTAPRNSWLMGRVVKTLPGSKGLVRSVLVRTRTNILQRPVDKLCLLWEAVD</sequence>